<gene>
    <name evidence="1" type="ORF">KSP39_PZI005624</name>
</gene>
<accession>A0AAP0GBG3</accession>
<sequence length="159" mass="18056">MISPIVVEIMGSGLTGQTYDLHNKKNYGEVVKCTPKPINGVSSPSIIHLFGNIIDQTMEAASQDSKCPLRNQVAEANECKKSAAQTEAKRGNPSKKVLEKLYDFSKKKAYFEEVDVYELEESPTPNKFIWKIDPDYEFPEHDLAAILARRRRSKLFFRT</sequence>
<dbReference type="AlphaFoldDB" id="A0AAP0GBG3"/>
<proteinExistence type="predicted"/>
<keyword evidence="2" id="KW-1185">Reference proteome</keyword>
<dbReference type="EMBL" id="JBBWWQ010000004">
    <property type="protein sequence ID" value="KAK8949369.1"/>
    <property type="molecule type" value="Genomic_DNA"/>
</dbReference>
<dbReference type="Proteomes" id="UP001418222">
    <property type="component" value="Unassembled WGS sequence"/>
</dbReference>
<evidence type="ECO:0000313" key="1">
    <source>
        <dbReference type="EMBL" id="KAK8949369.1"/>
    </source>
</evidence>
<protein>
    <submittedName>
        <fullName evidence="1">Uncharacterized protein</fullName>
    </submittedName>
</protein>
<comment type="caution">
    <text evidence="1">The sequence shown here is derived from an EMBL/GenBank/DDBJ whole genome shotgun (WGS) entry which is preliminary data.</text>
</comment>
<evidence type="ECO:0000313" key="2">
    <source>
        <dbReference type="Proteomes" id="UP001418222"/>
    </source>
</evidence>
<reference evidence="1 2" key="1">
    <citation type="journal article" date="2022" name="Nat. Plants">
        <title>Genomes of leafy and leafless Platanthera orchids illuminate the evolution of mycoheterotrophy.</title>
        <authorList>
            <person name="Li M.H."/>
            <person name="Liu K.W."/>
            <person name="Li Z."/>
            <person name="Lu H.C."/>
            <person name="Ye Q.L."/>
            <person name="Zhang D."/>
            <person name="Wang J.Y."/>
            <person name="Li Y.F."/>
            <person name="Zhong Z.M."/>
            <person name="Liu X."/>
            <person name="Yu X."/>
            <person name="Liu D.K."/>
            <person name="Tu X.D."/>
            <person name="Liu B."/>
            <person name="Hao Y."/>
            <person name="Liao X.Y."/>
            <person name="Jiang Y.T."/>
            <person name="Sun W.H."/>
            <person name="Chen J."/>
            <person name="Chen Y.Q."/>
            <person name="Ai Y."/>
            <person name="Zhai J.W."/>
            <person name="Wu S.S."/>
            <person name="Zhou Z."/>
            <person name="Hsiao Y.Y."/>
            <person name="Wu W.L."/>
            <person name="Chen Y.Y."/>
            <person name="Lin Y.F."/>
            <person name="Hsu J.L."/>
            <person name="Li C.Y."/>
            <person name="Wang Z.W."/>
            <person name="Zhao X."/>
            <person name="Zhong W.Y."/>
            <person name="Ma X.K."/>
            <person name="Ma L."/>
            <person name="Huang J."/>
            <person name="Chen G.Z."/>
            <person name="Huang M.Z."/>
            <person name="Huang L."/>
            <person name="Peng D.H."/>
            <person name="Luo Y.B."/>
            <person name="Zou S.Q."/>
            <person name="Chen S.P."/>
            <person name="Lan S."/>
            <person name="Tsai W.C."/>
            <person name="Van de Peer Y."/>
            <person name="Liu Z.J."/>
        </authorList>
    </citation>
    <scope>NUCLEOTIDE SEQUENCE [LARGE SCALE GENOMIC DNA]</scope>
    <source>
        <strain evidence="1">Lor287</strain>
    </source>
</reference>
<name>A0AAP0GBG3_9ASPA</name>
<organism evidence="1 2">
    <name type="scientific">Platanthera zijinensis</name>
    <dbReference type="NCBI Taxonomy" id="2320716"/>
    <lineage>
        <taxon>Eukaryota</taxon>
        <taxon>Viridiplantae</taxon>
        <taxon>Streptophyta</taxon>
        <taxon>Embryophyta</taxon>
        <taxon>Tracheophyta</taxon>
        <taxon>Spermatophyta</taxon>
        <taxon>Magnoliopsida</taxon>
        <taxon>Liliopsida</taxon>
        <taxon>Asparagales</taxon>
        <taxon>Orchidaceae</taxon>
        <taxon>Orchidoideae</taxon>
        <taxon>Orchideae</taxon>
        <taxon>Orchidinae</taxon>
        <taxon>Platanthera</taxon>
    </lineage>
</organism>